<name>A0A9N8VLI6_9GLOM</name>
<sequence length="796" mass="91682">MKISFSPLFFAMNRLTVSKNVRHVSMMSDSRIGNAFATARRNRKSRPERRRSNRMARLRSPIDEKVNTRYLEGELHPYVIKLKAAIYSGPGKHADVLWNLYQNIKSVEGLLQKTNVGHLDTLAKILERVSKKKAICLLEDLLDSDVRLMQSSYSLLIQLYCEENDYEKAIHVSELLKKRDYIPSDKDYNVLIRLLATNGDIQGAVNHLIEMRTRGRRADIYAYGALINNLLSQKLYRETAQLCLSIINEGLMSNQLSLTNSFTNKLANFDAPYSRVVENVSSFLIWIYLEESRVDLATKVYFTHLSGSSSPVVHALLQSLVDACLNVSDINRALALLEHATEDKTMSLYADALSRCIKEGWATEAEKIFERADKRGVLFSKKLLGQYTALFSRLRRPADALRVYNIAKSQGVYGEFKPYVFNALAKCLVRDRLTVDARQVLADMEAIGLEPSLTTFHIYFMIATEELNVEECRNTLKRLYAANLQPNHLTLRHLLNYWVQQGDKEKIKEIYRYICEHGHEIGVVDYNIRMKSFSIDDVQTLFKEMQDAGIQPSDVTCRTLLQMSLEAGYLKSAWQIYELLSDGGMHSRTLAIMTSHMINTKGIREACNFFFDQCKKYNTTPTISEFNMLLDGAYKAKNANLMRKVYKKMTNYGLRLQNPSLFAGLIYLKAINGHFSEAKKFLREMQKREMKELVKGYTALIGGYVVQRDYKKAEWLFRSMQVESGIKPDVGAYAWMIGMHMRQKRPEKALEHYRAMLKDGYTVDDLEPFKKRVYFDRLKLLVEDNDLTKYGNLENN</sequence>
<feature type="repeat" description="PPR" evidence="3">
    <location>
        <begin position="417"/>
        <end position="451"/>
    </location>
</feature>
<dbReference type="PANTHER" id="PTHR46128:SF329">
    <property type="entry name" value="MITOCHONDRIAL GROUP I INTRON SPLICING FACTOR DMR1"/>
    <property type="match status" value="1"/>
</dbReference>
<dbReference type="AlphaFoldDB" id="A0A9N8VLI6"/>
<evidence type="ECO:0000313" key="7">
    <source>
        <dbReference type="Proteomes" id="UP000789739"/>
    </source>
</evidence>
<reference evidence="6" key="1">
    <citation type="submission" date="2021-06" db="EMBL/GenBank/DDBJ databases">
        <authorList>
            <person name="Kallberg Y."/>
            <person name="Tangrot J."/>
            <person name="Rosling A."/>
        </authorList>
    </citation>
    <scope>NUCLEOTIDE SEQUENCE</scope>
    <source>
        <strain evidence="6">BR232B</strain>
    </source>
</reference>
<dbReference type="InterPro" id="IPR002885">
    <property type="entry name" value="PPR_rpt"/>
</dbReference>
<dbReference type="InterPro" id="IPR011990">
    <property type="entry name" value="TPR-like_helical_dom_sf"/>
</dbReference>
<comment type="caution">
    <text evidence="6">The sequence shown here is derived from an EMBL/GenBank/DDBJ whole genome shotgun (WGS) entry which is preliminary data.</text>
</comment>
<evidence type="ECO:0000313" key="6">
    <source>
        <dbReference type="EMBL" id="CAG8454247.1"/>
    </source>
</evidence>
<feature type="domain" description="Pentatricopeptide repeat-containing protein-mitochondrial" evidence="5">
    <location>
        <begin position="142"/>
        <end position="236"/>
    </location>
</feature>
<dbReference type="Pfam" id="PF23276">
    <property type="entry name" value="TPR_24"/>
    <property type="match status" value="1"/>
</dbReference>
<dbReference type="Pfam" id="PF17177">
    <property type="entry name" value="PPR_long"/>
    <property type="match status" value="1"/>
</dbReference>
<feature type="repeat" description="PPR" evidence="3">
    <location>
        <begin position="149"/>
        <end position="183"/>
    </location>
</feature>
<dbReference type="Gene3D" id="1.25.40.10">
    <property type="entry name" value="Tetratricopeptide repeat domain"/>
    <property type="match status" value="5"/>
</dbReference>
<gene>
    <name evidence="6" type="ORF">PBRASI_LOCUS216</name>
</gene>
<dbReference type="OrthoDB" id="185373at2759"/>
<dbReference type="PROSITE" id="PS51375">
    <property type="entry name" value="PPR"/>
    <property type="match status" value="3"/>
</dbReference>
<evidence type="ECO:0000256" key="1">
    <source>
        <dbReference type="ARBA" id="ARBA00007626"/>
    </source>
</evidence>
<evidence type="ECO:0000259" key="4">
    <source>
        <dbReference type="Pfam" id="PF17177"/>
    </source>
</evidence>
<dbReference type="Pfam" id="PF13812">
    <property type="entry name" value="PPR_3"/>
    <property type="match status" value="2"/>
</dbReference>
<organism evidence="6 7">
    <name type="scientific">Paraglomus brasilianum</name>
    <dbReference type="NCBI Taxonomy" id="144538"/>
    <lineage>
        <taxon>Eukaryota</taxon>
        <taxon>Fungi</taxon>
        <taxon>Fungi incertae sedis</taxon>
        <taxon>Mucoromycota</taxon>
        <taxon>Glomeromycotina</taxon>
        <taxon>Glomeromycetes</taxon>
        <taxon>Paraglomerales</taxon>
        <taxon>Paraglomeraceae</taxon>
        <taxon>Paraglomus</taxon>
    </lineage>
</organism>
<evidence type="ECO:0000256" key="2">
    <source>
        <dbReference type="ARBA" id="ARBA00022737"/>
    </source>
</evidence>
<dbReference type="InterPro" id="IPR050872">
    <property type="entry name" value="PPR_P_subfamily"/>
</dbReference>
<evidence type="ECO:0000259" key="5">
    <source>
        <dbReference type="Pfam" id="PF23276"/>
    </source>
</evidence>
<dbReference type="PANTHER" id="PTHR46128">
    <property type="entry name" value="MITOCHONDRIAL GROUP I INTRON SPLICING FACTOR CCM1"/>
    <property type="match status" value="1"/>
</dbReference>
<protein>
    <submittedName>
        <fullName evidence="6">9776_t:CDS:1</fullName>
    </submittedName>
</protein>
<dbReference type="InterPro" id="IPR057027">
    <property type="entry name" value="TPR_mt"/>
</dbReference>
<feature type="domain" description="PROP1-like PPR" evidence="4">
    <location>
        <begin position="347"/>
        <end position="515"/>
    </location>
</feature>
<dbReference type="NCBIfam" id="TIGR00756">
    <property type="entry name" value="PPR"/>
    <property type="match status" value="2"/>
</dbReference>
<dbReference type="Proteomes" id="UP000789739">
    <property type="component" value="Unassembled WGS sequence"/>
</dbReference>
<comment type="similarity">
    <text evidence="1">Belongs to the PPR family. P subfamily.</text>
</comment>
<keyword evidence="2" id="KW-0677">Repeat</keyword>
<evidence type="ECO:0000256" key="3">
    <source>
        <dbReference type="PROSITE-ProRule" id="PRU00708"/>
    </source>
</evidence>
<accession>A0A9N8VLI6</accession>
<keyword evidence="7" id="KW-1185">Reference proteome</keyword>
<dbReference type="EMBL" id="CAJVPI010000009">
    <property type="protein sequence ID" value="CAG8454247.1"/>
    <property type="molecule type" value="Genomic_DNA"/>
</dbReference>
<feature type="repeat" description="PPR" evidence="3">
    <location>
        <begin position="729"/>
        <end position="763"/>
    </location>
</feature>
<proteinExistence type="inferred from homology"/>
<dbReference type="InterPro" id="IPR033443">
    <property type="entry name" value="PROP1-like_PPR_dom"/>
</dbReference>